<organism evidence="1 2">
    <name type="scientific">Spirosoma pollinicola</name>
    <dbReference type="NCBI Taxonomy" id="2057025"/>
    <lineage>
        <taxon>Bacteria</taxon>
        <taxon>Pseudomonadati</taxon>
        <taxon>Bacteroidota</taxon>
        <taxon>Cytophagia</taxon>
        <taxon>Cytophagales</taxon>
        <taxon>Cytophagaceae</taxon>
        <taxon>Spirosoma</taxon>
    </lineage>
</organism>
<gene>
    <name evidence="1" type="ORF">CWM47_36285</name>
</gene>
<dbReference type="InterPro" id="IPR024623">
    <property type="entry name" value="YtxH"/>
</dbReference>
<dbReference type="KEGG" id="spir:CWM47_36285"/>
<name>A0A2K8ZAF2_9BACT</name>
<dbReference type="EMBL" id="CP025096">
    <property type="protein sequence ID" value="AUD06834.1"/>
    <property type="molecule type" value="Genomic_DNA"/>
</dbReference>
<dbReference type="Pfam" id="PF12732">
    <property type="entry name" value="YtxH"/>
    <property type="match status" value="1"/>
</dbReference>
<dbReference type="OrthoDB" id="964153at2"/>
<proteinExistence type="predicted"/>
<dbReference type="RefSeq" id="WP_100993369.1">
    <property type="nucleotide sequence ID" value="NZ_CP025096.1"/>
</dbReference>
<dbReference type="AlphaFoldDB" id="A0A2K8ZAF2"/>
<reference evidence="1 2" key="1">
    <citation type="submission" date="2017-11" db="EMBL/GenBank/DDBJ databases">
        <title>Taxonomic description and genome sequences of Spirosoma HA7 sp. nov., isolated from pollen microhabitat of Corylus avellana.</title>
        <authorList>
            <person name="Ambika Manirajan B."/>
            <person name="Suarez C."/>
            <person name="Ratering S."/>
            <person name="Geissler-Plaum R."/>
            <person name="Cardinale M."/>
            <person name="Sylvia S."/>
        </authorList>
    </citation>
    <scope>NUCLEOTIDE SEQUENCE [LARGE SCALE GENOMIC DNA]</scope>
    <source>
        <strain evidence="1 2">HA7</strain>
    </source>
</reference>
<accession>A0A2K8ZAF2</accession>
<keyword evidence="2" id="KW-1185">Reference proteome</keyword>
<evidence type="ECO:0000313" key="1">
    <source>
        <dbReference type="EMBL" id="AUD06834.1"/>
    </source>
</evidence>
<protein>
    <submittedName>
        <fullName evidence="1">YtxH domain-containing protein</fullName>
    </submittedName>
</protein>
<evidence type="ECO:0000313" key="2">
    <source>
        <dbReference type="Proteomes" id="UP000232883"/>
    </source>
</evidence>
<dbReference type="Proteomes" id="UP000232883">
    <property type="component" value="Chromosome"/>
</dbReference>
<sequence>MIRFVTGIATGLAIAYLTAPSSGKTTRDSLVSFAKDKVERYKQIKGQLDKTVAQVKHLAEVVKSQTGFSLPSLFTNKEAAR</sequence>